<comment type="similarity">
    <text evidence="4">Belongs to the N-acetylmuramoyl-L-alanine amidase 2 family.</text>
</comment>
<dbReference type="Pfam" id="PF01510">
    <property type="entry name" value="Amidase_2"/>
    <property type="match status" value="1"/>
</dbReference>
<dbReference type="NCBIfam" id="NF008758">
    <property type="entry name" value="PRK11789.1"/>
    <property type="match status" value="1"/>
</dbReference>
<dbReference type="GO" id="GO:0046872">
    <property type="term" value="F:metal ion binding"/>
    <property type="evidence" value="ECO:0007669"/>
    <property type="project" value="UniProtKB-KW"/>
</dbReference>
<gene>
    <name evidence="14" type="ORF">DNJ96_03005</name>
</gene>
<name>A0A4Q9RFL6_9GAMM</name>
<evidence type="ECO:0000256" key="9">
    <source>
        <dbReference type="ARBA" id="ARBA00022833"/>
    </source>
</evidence>
<evidence type="ECO:0000259" key="13">
    <source>
        <dbReference type="SMART" id="SM00644"/>
    </source>
</evidence>
<evidence type="ECO:0000256" key="1">
    <source>
        <dbReference type="ARBA" id="ARBA00001561"/>
    </source>
</evidence>
<evidence type="ECO:0000256" key="5">
    <source>
        <dbReference type="ARBA" id="ARBA00011901"/>
    </source>
</evidence>
<keyword evidence="7" id="KW-0479">Metal-binding</keyword>
<dbReference type="GO" id="GO:0008745">
    <property type="term" value="F:N-acetylmuramoyl-L-alanine amidase activity"/>
    <property type="evidence" value="ECO:0007669"/>
    <property type="project" value="UniProtKB-EC"/>
</dbReference>
<organism evidence="14 15">
    <name type="scientific">Stutzerimonas kirkiae</name>
    <dbReference type="NCBI Taxonomy" id="2211392"/>
    <lineage>
        <taxon>Bacteria</taxon>
        <taxon>Pseudomonadati</taxon>
        <taxon>Pseudomonadota</taxon>
        <taxon>Gammaproteobacteria</taxon>
        <taxon>Pseudomonadales</taxon>
        <taxon>Pseudomonadaceae</taxon>
        <taxon>Stutzerimonas</taxon>
    </lineage>
</organism>
<dbReference type="SUPFAM" id="SSF55846">
    <property type="entry name" value="N-acetylmuramoyl-L-alanine amidase-like"/>
    <property type="match status" value="1"/>
</dbReference>
<dbReference type="InterPro" id="IPR036505">
    <property type="entry name" value="Amidase/PGRP_sf"/>
</dbReference>
<dbReference type="Gene3D" id="3.40.80.10">
    <property type="entry name" value="Peptidoglycan recognition protein-like"/>
    <property type="match status" value="1"/>
</dbReference>
<sequence length="194" mass="21592">MHLDTASGWFNGIRHCPSPNFNQRQAGEISLLVIHNISLPPGCFGTGKVQAFFQNCLPTQEHPFYATIIDLRVSAHFLIERDGVVTQFVSCLERAWHAGVSCFDGREACNDFSIGIELEGTDDEPFSEAQYRALIELAKTLQRHYPAITAERVCGHSDIAPGRKTDPGPAFDWQRLERAGVVRRNDDHGKGRAS</sequence>
<dbReference type="InterPro" id="IPR002502">
    <property type="entry name" value="Amidase_domain"/>
</dbReference>
<keyword evidence="6" id="KW-0963">Cytoplasm</keyword>
<evidence type="ECO:0000256" key="7">
    <source>
        <dbReference type="ARBA" id="ARBA00022723"/>
    </source>
</evidence>
<keyword evidence="9" id="KW-0862">Zinc</keyword>
<evidence type="ECO:0000256" key="12">
    <source>
        <dbReference type="ARBA" id="ARBA00042615"/>
    </source>
</evidence>
<dbReference type="Proteomes" id="UP000292639">
    <property type="component" value="Unassembled WGS sequence"/>
</dbReference>
<evidence type="ECO:0000256" key="10">
    <source>
        <dbReference type="ARBA" id="ARBA00023316"/>
    </source>
</evidence>
<reference evidence="14 15" key="1">
    <citation type="submission" date="2018-06" db="EMBL/GenBank/DDBJ databases">
        <title>Three novel Pseudomonas species isolated from symptomatic oak.</title>
        <authorList>
            <person name="Bueno-Gonzalez V."/>
            <person name="Brady C."/>
        </authorList>
    </citation>
    <scope>NUCLEOTIDE SEQUENCE [LARGE SCALE GENOMIC DNA]</scope>
    <source>
        <strain evidence="14 15">P17C</strain>
    </source>
</reference>
<protein>
    <recommendedName>
        <fullName evidence="11">1,6-anhydro-N-acetylmuramyl-L-alanine amidase AmpD</fullName>
        <ecNumber evidence="5">3.5.1.28</ecNumber>
    </recommendedName>
    <alternativeName>
        <fullName evidence="12">N-acetylmuramoyl-L-alanine amidase</fullName>
    </alternativeName>
</protein>
<keyword evidence="8" id="KW-0378">Hydrolase</keyword>
<comment type="subcellular location">
    <subcellularLocation>
        <location evidence="3">Cytoplasm</location>
    </subcellularLocation>
</comment>
<dbReference type="SMART" id="SM00644">
    <property type="entry name" value="Ami_2"/>
    <property type="match status" value="1"/>
</dbReference>
<dbReference type="EC" id="3.5.1.28" evidence="5"/>
<proteinExistence type="inferred from homology"/>
<evidence type="ECO:0000256" key="8">
    <source>
        <dbReference type="ARBA" id="ARBA00022801"/>
    </source>
</evidence>
<dbReference type="OrthoDB" id="9794842at2"/>
<keyword evidence="10" id="KW-0961">Cell wall biogenesis/degradation</keyword>
<dbReference type="GO" id="GO:0005737">
    <property type="term" value="C:cytoplasm"/>
    <property type="evidence" value="ECO:0007669"/>
    <property type="project" value="UniProtKB-SubCell"/>
</dbReference>
<dbReference type="FunFam" id="3.40.80.10:FF:000002">
    <property type="entry name" value="1,6-anhydro-N-acetylmuramyl-L-alanine amidase"/>
    <property type="match status" value="1"/>
</dbReference>
<dbReference type="PANTHER" id="PTHR30417:SF4">
    <property type="entry name" value="1,6-ANHYDRO-N-ACETYLMURAMYL-L-ALANINE AMIDASE AMPD"/>
    <property type="match status" value="1"/>
</dbReference>
<evidence type="ECO:0000313" key="14">
    <source>
        <dbReference type="EMBL" id="TBU99293.1"/>
    </source>
</evidence>
<evidence type="ECO:0000256" key="11">
    <source>
        <dbReference type="ARBA" id="ARBA00039257"/>
    </source>
</evidence>
<evidence type="ECO:0000256" key="6">
    <source>
        <dbReference type="ARBA" id="ARBA00022490"/>
    </source>
</evidence>
<accession>A0A4Q9RFL6</accession>
<evidence type="ECO:0000256" key="2">
    <source>
        <dbReference type="ARBA" id="ARBA00001947"/>
    </source>
</evidence>
<dbReference type="GO" id="GO:0009253">
    <property type="term" value="P:peptidoglycan catabolic process"/>
    <property type="evidence" value="ECO:0007669"/>
    <property type="project" value="InterPro"/>
</dbReference>
<dbReference type="GO" id="GO:0009254">
    <property type="term" value="P:peptidoglycan turnover"/>
    <property type="evidence" value="ECO:0007669"/>
    <property type="project" value="TreeGrafter"/>
</dbReference>
<dbReference type="InterPro" id="IPR051206">
    <property type="entry name" value="NAMLAA_amidase_2"/>
</dbReference>
<dbReference type="GO" id="GO:0071555">
    <property type="term" value="P:cell wall organization"/>
    <property type="evidence" value="ECO:0007669"/>
    <property type="project" value="UniProtKB-KW"/>
</dbReference>
<dbReference type="CDD" id="cd06583">
    <property type="entry name" value="PGRP"/>
    <property type="match status" value="1"/>
</dbReference>
<evidence type="ECO:0000313" key="15">
    <source>
        <dbReference type="Proteomes" id="UP000292639"/>
    </source>
</evidence>
<keyword evidence="15" id="KW-1185">Reference proteome</keyword>
<comment type="catalytic activity">
    <reaction evidence="1">
        <text>Hydrolyzes the link between N-acetylmuramoyl residues and L-amino acid residues in certain cell-wall glycopeptides.</text>
        <dbReference type="EC" id="3.5.1.28"/>
    </reaction>
</comment>
<evidence type="ECO:0000256" key="4">
    <source>
        <dbReference type="ARBA" id="ARBA00007553"/>
    </source>
</evidence>
<comment type="cofactor">
    <cofactor evidence="2">
        <name>Zn(2+)</name>
        <dbReference type="ChEBI" id="CHEBI:29105"/>
    </cofactor>
</comment>
<comment type="caution">
    <text evidence="14">The sequence shown here is derived from an EMBL/GenBank/DDBJ whole genome shotgun (WGS) entry which is preliminary data.</text>
</comment>
<dbReference type="PANTHER" id="PTHR30417">
    <property type="entry name" value="N-ACETYLMURAMOYL-L-ALANINE AMIDASE AMID"/>
    <property type="match status" value="1"/>
</dbReference>
<dbReference type="EMBL" id="QJUP01000002">
    <property type="protein sequence ID" value="TBU99293.1"/>
    <property type="molecule type" value="Genomic_DNA"/>
</dbReference>
<evidence type="ECO:0000256" key="3">
    <source>
        <dbReference type="ARBA" id="ARBA00004496"/>
    </source>
</evidence>
<feature type="domain" description="N-acetylmuramoyl-L-alanine amidase" evidence="13">
    <location>
        <begin position="18"/>
        <end position="168"/>
    </location>
</feature>
<dbReference type="RefSeq" id="WP_131182827.1">
    <property type="nucleotide sequence ID" value="NZ_QJUO01000001.1"/>
</dbReference>
<dbReference type="AlphaFoldDB" id="A0A4Q9RFL6"/>